<evidence type="ECO:0000259" key="3">
    <source>
        <dbReference type="PROSITE" id="PS50158"/>
    </source>
</evidence>
<dbReference type="SMART" id="SM00343">
    <property type="entry name" value="ZnF_C2HC"/>
    <property type="match status" value="1"/>
</dbReference>
<dbReference type="PANTHER" id="PTHR33194:SF4">
    <property type="entry name" value="CCHC-TYPE DOMAIN-CONTAINING PROTEIN"/>
    <property type="match status" value="1"/>
</dbReference>
<dbReference type="Proteomes" id="UP000682733">
    <property type="component" value="Unassembled WGS sequence"/>
</dbReference>
<dbReference type="Pfam" id="PF03732">
    <property type="entry name" value="Retrotrans_gag"/>
    <property type="match status" value="1"/>
</dbReference>
<dbReference type="Pfam" id="PF00098">
    <property type="entry name" value="zf-CCHC"/>
    <property type="match status" value="1"/>
</dbReference>
<evidence type="ECO:0000313" key="4">
    <source>
        <dbReference type="EMBL" id="CAF4426335.1"/>
    </source>
</evidence>
<keyword evidence="1" id="KW-0479">Metal-binding</keyword>
<feature type="compositionally biased region" description="Polar residues" evidence="2">
    <location>
        <begin position="201"/>
        <end position="218"/>
    </location>
</feature>
<dbReference type="InterPro" id="IPR001878">
    <property type="entry name" value="Znf_CCHC"/>
</dbReference>
<keyword evidence="1" id="KW-0863">Zinc-finger</keyword>
<dbReference type="InterPro" id="IPR036875">
    <property type="entry name" value="Znf_CCHC_sf"/>
</dbReference>
<reference evidence="4" key="1">
    <citation type="submission" date="2021-02" db="EMBL/GenBank/DDBJ databases">
        <authorList>
            <person name="Nowell W R."/>
        </authorList>
    </citation>
    <scope>NUCLEOTIDE SEQUENCE</scope>
</reference>
<dbReference type="EMBL" id="CAJOBA010077789">
    <property type="protein sequence ID" value="CAF4426335.1"/>
    <property type="molecule type" value="Genomic_DNA"/>
</dbReference>
<sequence length="265" mass="30929">MTSNLASQILLKGVQAVEKFTGLDEQDPVTWLQDIDELFDATKTDKTDRRRFLSMYFDADVKKWYRSREHTSDYDEFKSEFIRAFSPSAQKLKISSKLINRRQGNSESVQTYYYDVLSLCTRFNPDMQDEEKMVYLLRGLKPSIQQHVIINNPKQCAGLLEQAQRVEAAAAITQLQPPVATTTTTDSVEETTAALRRMTINSDNRQNDYASRNNQRYSNYDRRWPQQYYNNNYSRRRTQDANPRFLCHNCNGVGHYAYQCPSHLN</sequence>
<dbReference type="InterPro" id="IPR005162">
    <property type="entry name" value="Retrotrans_gag_dom"/>
</dbReference>
<dbReference type="PANTHER" id="PTHR33194">
    <property type="entry name" value="ZINC KNUCKLE DOMAINCONTAINING PROTEIN"/>
    <property type="match status" value="1"/>
</dbReference>
<keyword evidence="1" id="KW-0862">Zinc</keyword>
<comment type="caution">
    <text evidence="4">The sequence shown here is derived from an EMBL/GenBank/DDBJ whole genome shotgun (WGS) entry which is preliminary data.</text>
</comment>
<evidence type="ECO:0000256" key="1">
    <source>
        <dbReference type="PROSITE-ProRule" id="PRU00047"/>
    </source>
</evidence>
<evidence type="ECO:0000256" key="2">
    <source>
        <dbReference type="SAM" id="MobiDB-lite"/>
    </source>
</evidence>
<evidence type="ECO:0000313" key="5">
    <source>
        <dbReference type="Proteomes" id="UP000682733"/>
    </source>
</evidence>
<proteinExistence type="predicted"/>
<dbReference type="PROSITE" id="PS50158">
    <property type="entry name" value="ZF_CCHC"/>
    <property type="match status" value="1"/>
</dbReference>
<gene>
    <name evidence="4" type="ORF">TMI583_LOCUS44698</name>
</gene>
<accession>A0A8S2W156</accession>
<feature type="domain" description="CCHC-type" evidence="3">
    <location>
        <begin position="247"/>
        <end position="262"/>
    </location>
</feature>
<name>A0A8S2W156_9BILA</name>
<feature type="region of interest" description="Disordered" evidence="2">
    <location>
        <begin position="201"/>
        <end position="223"/>
    </location>
</feature>
<dbReference type="AlphaFoldDB" id="A0A8S2W156"/>
<protein>
    <recommendedName>
        <fullName evidence="3">CCHC-type domain-containing protein</fullName>
    </recommendedName>
</protein>
<dbReference type="GO" id="GO:0003676">
    <property type="term" value="F:nucleic acid binding"/>
    <property type="evidence" value="ECO:0007669"/>
    <property type="project" value="InterPro"/>
</dbReference>
<dbReference type="GO" id="GO:0008270">
    <property type="term" value="F:zinc ion binding"/>
    <property type="evidence" value="ECO:0007669"/>
    <property type="project" value="UniProtKB-KW"/>
</dbReference>
<organism evidence="4 5">
    <name type="scientific">Didymodactylos carnosus</name>
    <dbReference type="NCBI Taxonomy" id="1234261"/>
    <lineage>
        <taxon>Eukaryota</taxon>
        <taxon>Metazoa</taxon>
        <taxon>Spiralia</taxon>
        <taxon>Gnathifera</taxon>
        <taxon>Rotifera</taxon>
        <taxon>Eurotatoria</taxon>
        <taxon>Bdelloidea</taxon>
        <taxon>Philodinida</taxon>
        <taxon>Philodinidae</taxon>
        <taxon>Didymodactylos</taxon>
    </lineage>
</organism>
<dbReference type="SUPFAM" id="SSF57756">
    <property type="entry name" value="Retrovirus zinc finger-like domains"/>
    <property type="match status" value="1"/>
</dbReference>